<feature type="compositionally biased region" description="Low complexity" evidence="2">
    <location>
        <begin position="223"/>
        <end position="280"/>
    </location>
</feature>
<organism evidence="3 4">
    <name type="scientific">Chara braunii</name>
    <name type="common">Braun's stonewort</name>
    <dbReference type="NCBI Taxonomy" id="69332"/>
    <lineage>
        <taxon>Eukaryota</taxon>
        <taxon>Viridiplantae</taxon>
        <taxon>Streptophyta</taxon>
        <taxon>Charophyceae</taxon>
        <taxon>Charales</taxon>
        <taxon>Characeae</taxon>
        <taxon>Chara</taxon>
    </lineage>
</organism>
<feature type="compositionally biased region" description="Low complexity" evidence="2">
    <location>
        <begin position="153"/>
        <end position="166"/>
    </location>
</feature>
<dbReference type="AlphaFoldDB" id="A0A388JNY4"/>
<feature type="compositionally biased region" description="Acidic residues" evidence="2">
    <location>
        <begin position="97"/>
        <end position="106"/>
    </location>
</feature>
<dbReference type="Proteomes" id="UP000265515">
    <property type="component" value="Unassembled WGS sequence"/>
</dbReference>
<name>A0A388JNY4_CHABU</name>
<dbReference type="PANTHER" id="PTHR48104">
    <property type="entry name" value="METACASPASE-4"/>
    <property type="match status" value="1"/>
</dbReference>
<proteinExistence type="inferred from homology"/>
<comment type="similarity">
    <text evidence="1">Belongs to the peptidase C14B family.</text>
</comment>
<feature type="region of interest" description="Disordered" evidence="2">
    <location>
        <begin position="97"/>
        <end position="166"/>
    </location>
</feature>
<dbReference type="GO" id="GO:0006508">
    <property type="term" value="P:proteolysis"/>
    <property type="evidence" value="ECO:0007669"/>
    <property type="project" value="TreeGrafter"/>
</dbReference>
<protein>
    <submittedName>
        <fullName evidence="3">Uncharacterized protein</fullName>
    </submittedName>
</protein>
<dbReference type="PANTHER" id="PTHR48104:SF30">
    <property type="entry name" value="METACASPASE-1"/>
    <property type="match status" value="1"/>
</dbReference>
<dbReference type="Gene3D" id="3.40.50.12660">
    <property type="match status" value="1"/>
</dbReference>
<keyword evidence="4" id="KW-1185">Reference proteome</keyword>
<accession>A0A388JNY4</accession>
<dbReference type="OMA" id="NEWRRNR"/>
<dbReference type="OrthoDB" id="3223806at2759"/>
<evidence type="ECO:0000313" key="4">
    <source>
        <dbReference type="Proteomes" id="UP000265515"/>
    </source>
</evidence>
<comment type="caution">
    <text evidence="3">The sequence shown here is derived from an EMBL/GenBank/DDBJ whole genome shotgun (WGS) entry which is preliminary data.</text>
</comment>
<evidence type="ECO:0000256" key="1">
    <source>
        <dbReference type="ARBA" id="ARBA00009005"/>
    </source>
</evidence>
<dbReference type="InterPro" id="IPR050452">
    <property type="entry name" value="Metacaspase"/>
</dbReference>
<evidence type="ECO:0000256" key="2">
    <source>
        <dbReference type="SAM" id="MobiDB-lite"/>
    </source>
</evidence>
<dbReference type="EMBL" id="BFEA01000004">
    <property type="protein sequence ID" value="GBG59491.1"/>
    <property type="molecule type" value="Genomic_DNA"/>
</dbReference>
<feature type="region of interest" description="Disordered" evidence="2">
    <location>
        <begin position="186"/>
        <end position="358"/>
    </location>
</feature>
<dbReference type="GO" id="GO:0004197">
    <property type="term" value="F:cysteine-type endopeptidase activity"/>
    <property type="evidence" value="ECO:0007669"/>
    <property type="project" value="TreeGrafter"/>
</dbReference>
<reference evidence="3 4" key="1">
    <citation type="journal article" date="2018" name="Cell">
        <title>The Chara Genome: Secondary Complexity and Implications for Plant Terrestrialization.</title>
        <authorList>
            <person name="Nishiyama T."/>
            <person name="Sakayama H."/>
            <person name="Vries J.D."/>
            <person name="Buschmann H."/>
            <person name="Saint-Marcoux D."/>
            <person name="Ullrich K.K."/>
            <person name="Haas F.B."/>
            <person name="Vanderstraeten L."/>
            <person name="Becker D."/>
            <person name="Lang D."/>
            <person name="Vosolsobe S."/>
            <person name="Rombauts S."/>
            <person name="Wilhelmsson P.K.I."/>
            <person name="Janitza P."/>
            <person name="Kern R."/>
            <person name="Heyl A."/>
            <person name="Rumpler F."/>
            <person name="Villalobos L.I.A.C."/>
            <person name="Clay J.M."/>
            <person name="Skokan R."/>
            <person name="Toyoda A."/>
            <person name="Suzuki Y."/>
            <person name="Kagoshima H."/>
            <person name="Schijlen E."/>
            <person name="Tajeshwar N."/>
            <person name="Catarino B."/>
            <person name="Hetherington A.J."/>
            <person name="Saltykova A."/>
            <person name="Bonnot C."/>
            <person name="Breuninger H."/>
            <person name="Symeonidi A."/>
            <person name="Radhakrishnan G.V."/>
            <person name="Van Nieuwerburgh F."/>
            <person name="Deforce D."/>
            <person name="Chang C."/>
            <person name="Karol K.G."/>
            <person name="Hedrich R."/>
            <person name="Ulvskov P."/>
            <person name="Glockner G."/>
            <person name="Delwiche C.F."/>
            <person name="Petrasek J."/>
            <person name="Van de Peer Y."/>
            <person name="Friml J."/>
            <person name="Beilby M."/>
            <person name="Dolan L."/>
            <person name="Kohara Y."/>
            <person name="Sugano S."/>
            <person name="Fujiyama A."/>
            <person name="Delaux P.-M."/>
            <person name="Quint M."/>
            <person name="TheiBen G."/>
            <person name="Hagemann M."/>
            <person name="Harholt J."/>
            <person name="Dunand C."/>
            <person name="Zachgo S."/>
            <person name="Langdale J."/>
            <person name="Maumus F."/>
            <person name="Straeten D.V.D."/>
            <person name="Gould S.B."/>
            <person name="Rensing S.A."/>
        </authorList>
    </citation>
    <scope>NUCLEOTIDE SEQUENCE [LARGE SCALE GENOMIC DNA]</scope>
    <source>
        <strain evidence="3 4">S276</strain>
    </source>
</reference>
<sequence>MGKRAVLVGCNYPGTDFELGGSVNDVKIVKEMLIETYGFKEETSDDFKKILTKFPLNEGATFTVIADASQSDGLLEGHEVINPPQPPRMLLRRIKEEAEEGGEDEAVVAKSAGEASVATEGAAVSKTNASSARAPAADETTEDKKAVVKPKDPAATPAKETATAAKEAAPAAAAAAAAAAKEPATAAVKQPAAPKESAPTASKKSATVVKEGPAAGHAKSSGAVPTKPAVSAKAAAAPSTKSAASANTKNATATPTRSLPTAPTKPAPAAAPMKADAAPPLTTVSKSLTVEVTEKPGTAAVPEPAANGSAEDSAAGARTKRGTEQEEGGKVVIEANESAETDKEAGNEATGNDTEGNEAEVVKVVGPQSRQIDLDTFLDALSQKGKKKAAKGNIRRSLHEQFGDSSSRTVKNYVQKLRRQKSSPIHRRGLSALMEMFACGAVEAQQGKGNQAAAKGPAIIDSDESRTIDLGAHEEIQHIQSCVLLTDVENEWRRNRCVPCMEGKLWGKFGLLRFGLCEYKN</sequence>
<dbReference type="Gramene" id="GBG59491">
    <property type="protein sequence ID" value="GBG59491"/>
    <property type="gene ID" value="CBR_g38516"/>
</dbReference>
<evidence type="ECO:0000313" key="3">
    <source>
        <dbReference type="EMBL" id="GBG59491.1"/>
    </source>
</evidence>
<dbReference type="GO" id="GO:0005737">
    <property type="term" value="C:cytoplasm"/>
    <property type="evidence" value="ECO:0007669"/>
    <property type="project" value="TreeGrafter"/>
</dbReference>
<feature type="compositionally biased region" description="Basic and acidic residues" evidence="2">
    <location>
        <begin position="142"/>
        <end position="152"/>
    </location>
</feature>
<gene>
    <name evidence="3" type="ORF">CBR_g38516</name>
</gene>